<dbReference type="GO" id="GO:0016740">
    <property type="term" value="F:transferase activity"/>
    <property type="evidence" value="ECO:0007669"/>
    <property type="project" value="UniProtKB-KW"/>
</dbReference>
<gene>
    <name evidence="1" type="ORF">COV87_03030</name>
</gene>
<keyword evidence="1" id="KW-0808">Transferase</keyword>
<dbReference type="Proteomes" id="UP000229497">
    <property type="component" value="Unassembled WGS sequence"/>
</dbReference>
<reference evidence="1 2" key="1">
    <citation type="submission" date="2017-09" db="EMBL/GenBank/DDBJ databases">
        <title>Depth-based differentiation of microbial function through sediment-hosted aquifers and enrichment of novel symbionts in the deep terrestrial subsurface.</title>
        <authorList>
            <person name="Probst A.J."/>
            <person name="Ladd B."/>
            <person name="Jarett J.K."/>
            <person name="Geller-Mcgrath D.E."/>
            <person name="Sieber C.M."/>
            <person name="Emerson J.B."/>
            <person name="Anantharaman K."/>
            <person name="Thomas B.C."/>
            <person name="Malmstrom R."/>
            <person name="Stieglmeier M."/>
            <person name="Klingl A."/>
            <person name="Woyke T."/>
            <person name="Ryan C.M."/>
            <person name="Banfield J.F."/>
        </authorList>
    </citation>
    <scope>NUCLEOTIDE SEQUENCE [LARGE SCALE GENOMIC DNA]</scope>
    <source>
        <strain evidence="1">CG11_big_fil_rev_8_21_14_0_20_37_16</strain>
    </source>
</reference>
<name>A0A2H0KJV0_9BACT</name>
<dbReference type="EMBL" id="PCVK01000087">
    <property type="protein sequence ID" value="PIQ71506.1"/>
    <property type="molecule type" value="Genomic_DNA"/>
</dbReference>
<accession>A0A2H0KJV0</accession>
<proteinExistence type="predicted"/>
<evidence type="ECO:0000313" key="1">
    <source>
        <dbReference type="EMBL" id="PIQ71506.1"/>
    </source>
</evidence>
<protein>
    <submittedName>
        <fullName evidence="1">UDP-N-acetylglucosamine--N-acetylmuramyl-(Pentapeptide) pyrophosphoryl-undecaprenol N-acetylglucosamine transferase</fullName>
    </submittedName>
</protein>
<evidence type="ECO:0000313" key="2">
    <source>
        <dbReference type="Proteomes" id="UP000229497"/>
    </source>
</evidence>
<sequence length="45" mass="5022">MKILICGGHPTPALAVVDELRKNHTEIDIVFVGRKYAIESERTLS</sequence>
<dbReference type="Gene3D" id="3.40.50.2000">
    <property type="entry name" value="Glycogen Phosphorylase B"/>
    <property type="match status" value="1"/>
</dbReference>
<comment type="caution">
    <text evidence="1">The sequence shown here is derived from an EMBL/GenBank/DDBJ whole genome shotgun (WGS) entry which is preliminary data.</text>
</comment>
<dbReference type="AlphaFoldDB" id="A0A2H0KJV0"/>
<organism evidence="1 2">
    <name type="scientific">Candidatus Roizmanbacteria bacterium CG11_big_fil_rev_8_21_14_0_20_37_16</name>
    <dbReference type="NCBI Taxonomy" id="1974857"/>
    <lineage>
        <taxon>Bacteria</taxon>
        <taxon>Candidatus Roizmaniibacteriota</taxon>
    </lineage>
</organism>
<feature type="non-terminal residue" evidence="1">
    <location>
        <position position="45"/>
    </location>
</feature>